<gene>
    <name evidence="1" type="ORF">L1987_12847</name>
</gene>
<sequence>MMRMIVALQNQVNIQVEAANLSECFNYEGFENRENLGEGPSGSKNVGEGTSIGQEQEKEKEKENEEDKEEEKDDEEKDNKQDDIEKDKDDEEDQGNARLGGSDSTDSDDGDDEELIVEHSSVDQGSKHVYTTAEGHVLEDNEKGDNIDDPIDVSLLLHKSDDEQTPPAEVFKTKSTELGGSKLPS</sequence>
<protein>
    <submittedName>
        <fullName evidence="1">Uncharacterized protein</fullName>
    </submittedName>
</protein>
<reference evidence="2" key="1">
    <citation type="journal article" date="2022" name="Mol. Ecol. Resour.">
        <title>The genomes of chicory, endive, great burdock and yacon provide insights into Asteraceae palaeo-polyploidization history and plant inulin production.</title>
        <authorList>
            <person name="Fan W."/>
            <person name="Wang S."/>
            <person name="Wang H."/>
            <person name="Wang A."/>
            <person name="Jiang F."/>
            <person name="Liu H."/>
            <person name="Zhao H."/>
            <person name="Xu D."/>
            <person name="Zhang Y."/>
        </authorList>
    </citation>
    <scope>NUCLEOTIDE SEQUENCE [LARGE SCALE GENOMIC DNA]</scope>
    <source>
        <strain evidence="2">cv. Yunnan</strain>
    </source>
</reference>
<evidence type="ECO:0000313" key="1">
    <source>
        <dbReference type="EMBL" id="KAI3819025.1"/>
    </source>
</evidence>
<organism evidence="1 2">
    <name type="scientific">Smallanthus sonchifolius</name>
    <dbReference type="NCBI Taxonomy" id="185202"/>
    <lineage>
        <taxon>Eukaryota</taxon>
        <taxon>Viridiplantae</taxon>
        <taxon>Streptophyta</taxon>
        <taxon>Embryophyta</taxon>
        <taxon>Tracheophyta</taxon>
        <taxon>Spermatophyta</taxon>
        <taxon>Magnoliopsida</taxon>
        <taxon>eudicotyledons</taxon>
        <taxon>Gunneridae</taxon>
        <taxon>Pentapetalae</taxon>
        <taxon>asterids</taxon>
        <taxon>campanulids</taxon>
        <taxon>Asterales</taxon>
        <taxon>Asteraceae</taxon>
        <taxon>Asteroideae</taxon>
        <taxon>Heliantheae alliance</taxon>
        <taxon>Millerieae</taxon>
        <taxon>Smallanthus</taxon>
    </lineage>
</organism>
<proteinExistence type="predicted"/>
<comment type="caution">
    <text evidence="1">The sequence shown here is derived from an EMBL/GenBank/DDBJ whole genome shotgun (WGS) entry which is preliminary data.</text>
</comment>
<dbReference type="Proteomes" id="UP001056120">
    <property type="component" value="Linkage Group LG04"/>
</dbReference>
<name>A0ACB9JH04_9ASTR</name>
<dbReference type="EMBL" id="CM042021">
    <property type="protein sequence ID" value="KAI3819025.1"/>
    <property type="molecule type" value="Genomic_DNA"/>
</dbReference>
<keyword evidence="2" id="KW-1185">Reference proteome</keyword>
<accession>A0ACB9JH04</accession>
<reference evidence="1 2" key="2">
    <citation type="journal article" date="2022" name="Mol. Ecol. Resour.">
        <title>The genomes of chicory, endive, great burdock and yacon provide insights into Asteraceae paleo-polyploidization history and plant inulin production.</title>
        <authorList>
            <person name="Fan W."/>
            <person name="Wang S."/>
            <person name="Wang H."/>
            <person name="Wang A."/>
            <person name="Jiang F."/>
            <person name="Liu H."/>
            <person name="Zhao H."/>
            <person name="Xu D."/>
            <person name="Zhang Y."/>
        </authorList>
    </citation>
    <scope>NUCLEOTIDE SEQUENCE [LARGE SCALE GENOMIC DNA]</scope>
    <source>
        <strain evidence="2">cv. Yunnan</strain>
        <tissue evidence="1">Leaves</tissue>
    </source>
</reference>
<evidence type="ECO:0000313" key="2">
    <source>
        <dbReference type="Proteomes" id="UP001056120"/>
    </source>
</evidence>